<dbReference type="GO" id="GO:0009653">
    <property type="term" value="P:anatomical structure morphogenesis"/>
    <property type="evidence" value="ECO:0007669"/>
    <property type="project" value="UniProtKB-ARBA"/>
</dbReference>
<gene>
    <name evidence="9" type="ORF">IV203_016249</name>
    <name evidence="8" type="ORF">IV203_017464</name>
</gene>
<comment type="subcellular location">
    <subcellularLocation>
        <location evidence="1">Membrane</location>
    </subcellularLocation>
</comment>
<evidence type="ECO:0000256" key="1">
    <source>
        <dbReference type="ARBA" id="ARBA00004370"/>
    </source>
</evidence>
<keyword evidence="5 7" id="KW-0472">Membrane</keyword>
<protein>
    <submittedName>
        <fullName evidence="9">Two component regulator</fullName>
    </submittedName>
</protein>
<comment type="caution">
    <text evidence="9">The sequence shown here is derived from an EMBL/GenBank/DDBJ whole genome shotgun (WGS) entry which is preliminary data.</text>
</comment>
<reference evidence="9" key="1">
    <citation type="journal article" date="2021" name="Sci. Rep.">
        <title>Diploid genomic architecture of Nitzschia inconspicua, an elite biomass production diatom.</title>
        <authorList>
            <person name="Oliver A."/>
            <person name="Podell S."/>
            <person name="Pinowska A."/>
            <person name="Traller J.C."/>
            <person name="Smith S.R."/>
            <person name="McClure R."/>
            <person name="Beliaev A."/>
            <person name="Bohutskyi P."/>
            <person name="Hill E.A."/>
            <person name="Rabines A."/>
            <person name="Zheng H."/>
            <person name="Allen L.Z."/>
            <person name="Kuo A."/>
            <person name="Grigoriev I.V."/>
            <person name="Allen A.E."/>
            <person name="Hazlebeck D."/>
            <person name="Allen E.E."/>
        </authorList>
    </citation>
    <scope>NUCLEOTIDE SEQUENCE</scope>
    <source>
        <strain evidence="9">Hildebrandi</strain>
    </source>
</reference>
<dbReference type="EMBL" id="JAGRRH010000044">
    <property type="protein sequence ID" value="KAG7338973.1"/>
    <property type="molecule type" value="Genomic_DNA"/>
</dbReference>
<dbReference type="SMART" id="SM00369">
    <property type="entry name" value="LRR_TYP"/>
    <property type="match status" value="7"/>
</dbReference>
<evidence type="ECO:0000256" key="2">
    <source>
        <dbReference type="ARBA" id="ARBA00022614"/>
    </source>
</evidence>
<accession>A0A9K3KQT1</accession>
<evidence type="ECO:0000313" key="9">
    <source>
        <dbReference type="EMBL" id="KAG7347544.1"/>
    </source>
</evidence>
<evidence type="ECO:0000313" key="10">
    <source>
        <dbReference type="Proteomes" id="UP000693970"/>
    </source>
</evidence>
<dbReference type="OrthoDB" id="41648at2759"/>
<evidence type="ECO:0000256" key="4">
    <source>
        <dbReference type="ARBA" id="ARBA00022737"/>
    </source>
</evidence>
<keyword evidence="7" id="KW-0812">Transmembrane</keyword>
<keyword evidence="2" id="KW-0433">Leucine-rich repeat</keyword>
<feature type="region of interest" description="Disordered" evidence="6">
    <location>
        <begin position="1"/>
        <end position="32"/>
    </location>
</feature>
<reference evidence="9" key="2">
    <citation type="submission" date="2021-04" db="EMBL/GenBank/DDBJ databases">
        <authorList>
            <person name="Podell S."/>
        </authorList>
    </citation>
    <scope>NUCLEOTIDE SEQUENCE</scope>
    <source>
        <strain evidence="9">Hildebrandi</strain>
    </source>
</reference>
<dbReference type="Pfam" id="PF00560">
    <property type="entry name" value="LRR_1"/>
    <property type="match status" value="5"/>
</dbReference>
<dbReference type="AlphaFoldDB" id="A0A9K3KQT1"/>
<dbReference type="FunFam" id="3.80.10.10:FF:000095">
    <property type="entry name" value="LRR receptor-like serine/threonine-protein kinase GSO1"/>
    <property type="match status" value="1"/>
</dbReference>
<dbReference type="PANTHER" id="PTHR48054">
    <property type="entry name" value="RECEPTOR KINASE-LIKE PROTEIN XA21"/>
    <property type="match status" value="1"/>
</dbReference>
<dbReference type="FunFam" id="3.80.10.10:FF:000400">
    <property type="entry name" value="Nuclear pore complex protein NUP107"/>
    <property type="match status" value="1"/>
</dbReference>
<dbReference type="Proteomes" id="UP000693970">
    <property type="component" value="Unassembled WGS sequence"/>
</dbReference>
<keyword evidence="7" id="KW-1133">Transmembrane helix</keyword>
<evidence type="ECO:0000256" key="6">
    <source>
        <dbReference type="SAM" id="MobiDB-lite"/>
    </source>
</evidence>
<keyword evidence="3" id="KW-0732">Signal</keyword>
<evidence type="ECO:0000256" key="7">
    <source>
        <dbReference type="SAM" id="Phobius"/>
    </source>
</evidence>
<organism evidence="9 10">
    <name type="scientific">Nitzschia inconspicua</name>
    <dbReference type="NCBI Taxonomy" id="303405"/>
    <lineage>
        <taxon>Eukaryota</taxon>
        <taxon>Sar</taxon>
        <taxon>Stramenopiles</taxon>
        <taxon>Ochrophyta</taxon>
        <taxon>Bacillariophyta</taxon>
        <taxon>Bacillariophyceae</taxon>
        <taxon>Bacillariophycidae</taxon>
        <taxon>Bacillariales</taxon>
        <taxon>Bacillariaceae</taxon>
        <taxon>Nitzschia</taxon>
    </lineage>
</organism>
<evidence type="ECO:0000256" key="5">
    <source>
        <dbReference type="ARBA" id="ARBA00023136"/>
    </source>
</evidence>
<proteinExistence type="predicted"/>
<evidence type="ECO:0000256" key="3">
    <source>
        <dbReference type="ARBA" id="ARBA00022729"/>
    </source>
</evidence>
<dbReference type="InterPro" id="IPR001611">
    <property type="entry name" value="Leu-rich_rpt"/>
</dbReference>
<dbReference type="InterPro" id="IPR052592">
    <property type="entry name" value="LRR-RLK"/>
</dbReference>
<dbReference type="InterPro" id="IPR003591">
    <property type="entry name" value="Leu-rich_rpt_typical-subtyp"/>
</dbReference>
<dbReference type="PANTHER" id="PTHR48054:SF82">
    <property type="entry name" value="LRR RECEPTOR-LIKE SERINE_THREONINE-PROTEIN KINASE FLS2"/>
    <property type="match status" value="1"/>
</dbReference>
<dbReference type="EMBL" id="JAGRRH010000020">
    <property type="protein sequence ID" value="KAG7347544.1"/>
    <property type="molecule type" value="Genomic_DNA"/>
</dbReference>
<feature type="transmembrane region" description="Helical" evidence="7">
    <location>
        <begin position="187"/>
        <end position="205"/>
    </location>
</feature>
<dbReference type="GO" id="GO:0016020">
    <property type="term" value="C:membrane"/>
    <property type="evidence" value="ECO:0007669"/>
    <property type="project" value="UniProtKB-SubCell"/>
</dbReference>
<keyword evidence="4" id="KW-0677">Repeat</keyword>
<keyword evidence="10" id="KW-1185">Reference proteome</keyword>
<name>A0A9K3KQT1_9STRA</name>
<sequence length="744" mass="82063">MSEEDHRRPVSRRSSSRLSLSDYDNENDSDSSYELNDELRTEILHQLQVQSARKFLWDENSDDEDDAVPPYSVGGGNLNNHGSSSRFVSPSLNGSSFVWTSQEEIDLEGHLGAKRCYDVIETESRAGVLGRFSASRRKADRLGLHPAYSKRTVMRKNGSSQDICLCIKGTFTFLSARLFGARNTKRNVGIFLVLVSLTCGIFFAVNKNDDNATYQLEPPSTVAPTGWPITEPEPFVILPNPQLQATTAPKEIPKTPTGHHVVGISDGEVFIDTDVSGFEDLLKEEGLYDEDLFKDANSAQYKALHWIAKVDPARMAPSTDTFVLQRYALATVFFALSGADLVLSGWQTQSNWKDQTGWMTGAGYCSWYGVKCITGEDSSDNSHVISLNLTANGLEGQLPAEIQFLSRLNHLDLSQNEMSGTIPKELGNMMWLRTLFVRENKLTGSVPSEIGKITSLQYLDLSWNDLNGQIPSEVGQCSSLRLFVTDMNPRITGQIPPLPGLTDLEVLSFKHNAFDGTIPDWLYFLTNLRQLRFQRNALSGKVSPNLANLSNLRFLQLSENSFTGELPDIFGHLKHLVVFDVVLNQFEGTLPSSLTALPKLEKLFLEGNMFSGKIPDTLGNLRALKYLYIQKNAFSSTLPDVFGSLSNLELFEVQENHLTGGIPSSLGGCAGLLRVDVAGNELSAPIPTSLGGLTSLQIFNLFGNKFTGTMPDEVCALRKDAGHLQFLVPDCNGSFECKCCTSCL</sequence>
<evidence type="ECO:0000313" key="8">
    <source>
        <dbReference type="EMBL" id="KAG7338973.1"/>
    </source>
</evidence>